<evidence type="ECO:0000256" key="5">
    <source>
        <dbReference type="ARBA" id="ARBA00023002"/>
    </source>
</evidence>
<evidence type="ECO:0000256" key="3">
    <source>
        <dbReference type="ARBA" id="ARBA00022630"/>
    </source>
</evidence>
<dbReference type="RefSeq" id="WP_201455560.1">
    <property type="nucleotide sequence ID" value="NZ_CP031598.1"/>
</dbReference>
<dbReference type="PANTHER" id="PTHR43884:SF12">
    <property type="entry name" value="ISOVALERYL-COA DEHYDROGENASE, MITOCHONDRIAL-RELATED"/>
    <property type="match status" value="1"/>
</dbReference>
<dbReference type="GO" id="GO:0003995">
    <property type="term" value="F:acyl-CoA dehydrogenase activity"/>
    <property type="evidence" value="ECO:0007669"/>
    <property type="project" value="InterPro"/>
</dbReference>
<dbReference type="AlphaFoldDB" id="A0A5P3A9L9"/>
<dbReference type="SUPFAM" id="SSF56645">
    <property type="entry name" value="Acyl-CoA dehydrogenase NM domain-like"/>
    <property type="match status" value="1"/>
</dbReference>
<accession>A0A5P3A9L9</accession>
<dbReference type="KEGG" id="rid:RIdsm_01199"/>
<dbReference type="EC" id="1.3.99.-" evidence="10"/>
<dbReference type="Pfam" id="PF02771">
    <property type="entry name" value="Acyl-CoA_dh_N"/>
    <property type="match status" value="1"/>
</dbReference>
<dbReference type="InterPro" id="IPR036250">
    <property type="entry name" value="AcylCo_DH-like_C"/>
</dbReference>
<dbReference type="Gene3D" id="1.10.540.10">
    <property type="entry name" value="Acyl-CoA dehydrogenase/oxidase, N-terminal domain"/>
    <property type="match status" value="1"/>
</dbReference>
<dbReference type="GO" id="GO:0050660">
    <property type="term" value="F:flavin adenine dinucleotide binding"/>
    <property type="evidence" value="ECO:0007669"/>
    <property type="project" value="InterPro"/>
</dbReference>
<dbReference type="Pfam" id="PF00441">
    <property type="entry name" value="Acyl-CoA_dh_1"/>
    <property type="match status" value="1"/>
</dbReference>
<dbReference type="InterPro" id="IPR009100">
    <property type="entry name" value="AcylCoA_DH/oxidase_NM_dom_sf"/>
</dbReference>
<evidence type="ECO:0000259" key="9">
    <source>
        <dbReference type="Pfam" id="PF02771"/>
    </source>
</evidence>
<dbReference type="InterPro" id="IPR006089">
    <property type="entry name" value="Acyl-CoA_DH_CS"/>
</dbReference>
<keyword evidence="4 6" id="KW-0274">FAD</keyword>
<dbReference type="Proteomes" id="UP000325785">
    <property type="component" value="Chromosome"/>
</dbReference>
<dbReference type="InterPro" id="IPR013786">
    <property type="entry name" value="AcylCoA_DH/ox_N"/>
</dbReference>
<feature type="domain" description="Acyl-CoA dehydrogenase/oxidase N-terminal" evidence="9">
    <location>
        <begin position="11"/>
        <end position="122"/>
    </location>
</feature>
<organism evidence="10 11">
    <name type="scientific">Roseovarius indicus</name>
    <dbReference type="NCBI Taxonomy" id="540747"/>
    <lineage>
        <taxon>Bacteria</taxon>
        <taxon>Pseudomonadati</taxon>
        <taxon>Pseudomonadota</taxon>
        <taxon>Alphaproteobacteria</taxon>
        <taxon>Rhodobacterales</taxon>
        <taxon>Roseobacteraceae</taxon>
        <taxon>Roseovarius</taxon>
    </lineage>
</organism>
<dbReference type="Gene3D" id="1.20.140.10">
    <property type="entry name" value="Butyryl-CoA Dehydrogenase, subunit A, domain 3"/>
    <property type="match status" value="1"/>
</dbReference>
<evidence type="ECO:0000256" key="6">
    <source>
        <dbReference type="RuleBase" id="RU362125"/>
    </source>
</evidence>
<proteinExistence type="inferred from homology"/>
<dbReference type="PROSITE" id="PS00073">
    <property type="entry name" value="ACYL_COA_DH_2"/>
    <property type="match status" value="1"/>
</dbReference>
<dbReference type="SUPFAM" id="SSF47203">
    <property type="entry name" value="Acyl-CoA dehydrogenase C-terminal domain-like"/>
    <property type="match status" value="1"/>
</dbReference>
<feature type="domain" description="Acyl-CoA oxidase/dehydrogenase middle" evidence="8">
    <location>
        <begin position="126"/>
        <end position="220"/>
    </location>
</feature>
<evidence type="ECO:0000313" key="10">
    <source>
        <dbReference type="EMBL" id="QEW25413.1"/>
    </source>
</evidence>
<dbReference type="FunFam" id="1.20.140.10:FF:000001">
    <property type="entry name" value="Acyl-CoA dehydrogenase"/>
    <property type="match status" value="1"/>
</dbReference>
<protein>
    <submittedName>
        <fullName evidence="10">Acyl-CoA dehydrogenase</fullName>
        <ecNumber evidence="10">1.3.99.-</ecNumber>
    </submittedName>
</protein>
<evidence type="ECO:0000313" key="11">
    <source>
        <dbReference type="Proteomes" id="UP000325785"/>
    </source>
</evidence>
<dbReference type="EMBL" id="CP031598">
    <property type="protein sequence ID" value="QEW25413.1"/>
    <property type="molecule type" value="Genomic_DNA"/>
</dbReference>
<keyword evidence="3 6" id="KW-0285">Flavoprotein</keyword>
<evidence type="ECO:0000259" key="8">
    <source>
        <dbReference type="Pfam" id="PF02770"/>
    </source>
</evidence>
<evidence type="ECO:0000256" key="1">
    <source>
        <dbReference type="ARBA" id="ARBA00001974"/>
    </source>
</evidence>
<reference evidence="10 11" key="1">
    <citation type="submission" date="2018-08" db="EMBL/GenBank/DDBJ databases">
        <title>Genetic Globetrotter - A new plasmid hitch-hiking vast phylogenetic and geographic distances.</title>
        <authorList>
            <person name="Vollmers J."/>
            <person name="Petersen J."/>
        </authorList>
    </citation>
    <scope>NUCLEOTIDE SEQUENCE [LARGE SCALE GENOMIC DNA]</scope>
    <source>
        <strain evidence="10 11">DSM 26383</strain>
    </source>
</reference>
<comment type="similarity">
    <text evidence="2 6">Belongs to the acyl-CoA dehydrogenase family.</text>
</comment>
<gene>
    <name evidence="10" type="primary">mmgC_10</name>
    <name evidence="10" type="ORF">RIdsm_01199</name>
</gene>
<dbReference type="InterPro" id="IPR006091">
    <property type="entry name" value="Acyl-CoA_Oxase/DH_mid-dom"/>
</dbReference>
<dbReference type="PANTHER" id="PTHR43884">
    <property type="entry name" value="ACYL-COA DEHYDROGENASE"/>
    <property type="match status" value="1"/>
</dbReference>
<feature type="domain" description="Acyl-CoA dehydrogenase/oxidase C-terminal" evidence="7">
    <location>
        <begin position="233"/>
        <end position="380"/>
    </location>
</feature>
<evidence type="ECO:0000259" key="7">
    <source>
        <dbReference type="Pfam" id="PF00441"/>
    </source>
</evidence>
<dbReference type="InterPro" id="IPR037069">
    <property type="entry name" value="AcylCoA_DH/ox_N_sf"/>
</dbReference>
<sequence>MTLIPRTIFEEEHEQFRDTARRWVADVLAPKVESWRANGEVDRESFLSAGENGFLCLWADEAYGGAGIRDYRFDQVLQEEVVRGADPGFYQNLHSQIVAPYIDRFGSQALKDRLMPGAVSGETILAIAMTDPSAGSDLSGMKTKARQDGDDWVLSGAKTYISNGIIADAVVVAARTNPEKSHAIGLFVVETGMQGFARGQRLKKTGLDAQDTAELFFDEVRVPAENVLGDPEKGFAYMSELLATERLMVAIGSMAHAQAAFDETMAYITERRAFGRPVGAFQESRFAMARMRTEIDIAQCFTDDCVMLANDGRLSPEVAAEVKQVTTDLENRVIDRCVQLHGGAGFMDEYRVSRMYRDARVSRIFAGSNEIMKEIVARGLGFDARKMS</sequence>
<dbReference type="InterPro" id="IPR009075">
    <property type="entry name" value="AcylCo_DH/oxidase_C"/>
</dbReference>
<keyword evidence="5 6" id="KW-0560">Oxidoreductase</keyword>
<dbReference type="Gene3D" id="2.40.110.10">
    <property type="entry name" value="Butyryl-CoA Dehydrogenase, subunit A, domain 2"/>
    <property type="match status" value="1"/>
</dbReference>
<evidence type="ECO:0000256" key="2">
    <source>
        <dbReference type="ARBA" id="ARBA00009347"/>
    </source>
</evidence>
<dbReference type="Pfam" id="PF02770">
    <property type="entry name" value="Acyl-CoA_dh_M"/>
    <property type="match status" value="1"/>
</dbReference>
<comment type="cofactor">
    <cofactor evidence="1 6">
        <name>FAD</name>
        <dbReference type="ChEBI" id="CHEBI:57692"/>
    </cofactor>
</comment>
<evidence type="ECO:0000256" key="4">
    <source>
        <dbReference type="ARBA" id="ARBA00022827"/>
    </source>
</evidence>
<dbReference type="FunFam" id="2.40.110.10:FF:000002">
    <property type="entry name" value="Acyl-CoA dehydrogenase fadE12"/>
    <property type="match status" value="1"/>
</dbReference>
<name>A0A5P3A9L9_9RHOB</name>
<dbReference type="InterPro" id="IPR046373">
    <property type="entry name" value="Acyl-CoA_Oxase/DH_mid-dom_sf"/>
</dbReference>